<gene>
    <name evidence="1" type="ORF">SUNI508_05528</name>
</gene>
<organism evidence="1 2">
    <name type="scientific">Seiridium unicorne</name>
    <dbReference type="NCBI Taxonomy" id="138068"/>
    <lineage>
        <taxon>Eukaryota</taxon>
        <taxon>Fungi</taxon>
        <taxon>Dikarya</taxon>
        <taxon>Ascomycota</taxon>
        <taxon>Pezizomycotina</taxon>
        <taxon>Sordariomycetes</taxon>
        <taxon>Xylariomycetidae</taxon>
        <taxon>Amphisphaeriales</taxon>
        <taxon>Sporocadaceae</taxon>
        <taxon>Seiridium</taxon>
    </lineage>
</organism>
<dbReference type="CDD" id="cd09917">
    <property type="entry name" value="F-box_SF"/>
    <property type="match status" value="1"/>
</dbReference>
<protein>
    <recommendedName>
        <fullName evidence="3">F-box domain-containing protein</fullName>
    </recommendedName>
</protein>
<sequence length="273" mass="31356">MGKATVAIRSKPISSRLQQLKTARWKPPGPFRFFDLPPELRRHVLEMLAQVNAHRDVLSLFLTCERMYSEAASIFYREVVLNTLLSPGKPDPFLAGPTTRICARRHTRIMSIQFRIREHAHLFYARYGPALRDMVEHGALRRLELQIHSLFPSADFWGGDGDDSAQECELVRRCKGKQTMAPRFVTEPPFQSFLKFLRDANVPQLRLYVEALDHHQFWCQFHRAHASGGNCEGEWKGKAKMLKVNWKQVVQAFKGARAVGTSTQEAEELVRVT</sequence>
<name>A0ABR2V3V8_9PEZI</name>
<dbReference type="EMBL" id="JARVKF010000168">
    <property type="protein sequence ID" value="KAK9421598.1"/>
    <property type="molecule type" value="Genomic_DNA"/>
</dbReference>
<dbReference type="PANTHER" id="PTHR42085">
    <property type="entry name" value="F-BOX DOMAIN-CONTAINING PROTEIN"/>
    <property type="match status" value="1"/>
</dbReference>
<dbReference type="Proteomes" id="UP001408356">
    <property type="component" value="Unassembled WGS sequence"/>
</dbReference>
<evidence type="ECO:0008006" key="3">
    <source>
        <dbReference type="Google" id="ProtNLM"/>
    </source>
</evidence>
<evidence type="ECO:0000313" key="1">
    <source>
        <dbReference type="EMBL" id="KAK9421598.1"/>
    </source>
</evidence>
<reference evidence="1 2" key="1">
    <citation type="journal article" date="2024" name="J. Plant Pathol.">
        <title>Sequence and assembly of the genome of Seiridium unicorne, isolate CBS 538.82, causal agent of cypress canker disease.</title>
        <authorList>
            <person name="Scali E."/>
            <person name="Rocca G.D."/>
            <person name="Danti R."/>
            <person name="Garbelotto M."/>
            <person name="Barberini S."/>
            <person name="Baroncelli R."/>
            <person name="Emiliani G."/>
        </authorList>
    </citation>
    <scope>NUCLEOTIDE SEQUENCE [LARGE SCALE GENOMIC DNA]</scope>
    <source>
        <strain evidence="1 2">BM-138-508</strain>
    </source>
</reference>
<evidence type="ECO:0000313" key="2">
    <source>
        <dbReference type="Proteomes" id="UP001408356"/>
    </source>
</evidence>
<proteinExistence type="predicted"/>
<dbReference type="PANTHER" id="PTHR42085:SF8">
    <property type="entry name" value="F-BOX DOMAIN-CONTAINING PROTEIN"/>
    <property type="match status" value="1"/>
</dbReference>
<comment type="caution">
    <text evidence="1">The sequence shown here is derived from an EMBL/GenBank/DDBJ whole genome shotgun (WGS) entry which is preliminary data.</text>
</comment>
<dbReference type="InterPro" id="IPR038883">
    <property type="entry name" value="AN11006-like"/>
</dbReference>
<keyword evidence="2" id="KW-1185">Reference proteome</keyword>
<accession>A0ABR2V3V8</accession>